<keyword evidence="2" id="KW-1185">Reference proteome</keyword>
<sequence length="164" mass="18376">MQKSANATEFTNGYYLCRVLRKLGIMHMSTLEEIMNMDQSMPYDKSARGRVVFASKLGISSIHTYQTKYTTETSFNSTYTTSVTKVEPPTVHVTLTIISACAQDDVTELLLSDDSVRAIPSQLLMAALPQELEEVLDPESFFAERKTNLRLQLKGSEVLSVKLQ</sequence>
<protein>
    <submittedName>
        <fullName evidence="1">Uncharacterized protein</fullName>
    </submittedName>
</protein>
<reference evidence="1" key="1">
    <citation type="journal article" date="2019" name="bioRxiv">
        <title>The Genome of the Zebra Mussel, Dreissena polymorpha: A Resource for Invasive Species Research.</title>
        <authorList>
            <person name="McCartney M.A."/>
            <person name="Auch B."/>
            <person name="Kono T."/>
            <person name="Mallez S."/>
            <person name="Zhang Y."/>
            <person name="Obille A."/>
            <person name="Becker A."/>
            <person name="Abrahante J.E."/>
            <person name="Garbe J."/>
            <person name="Badalamenti J.P."/>
            <person name="Herman A."/>
            <person name="Mangelson H."/>
            <person name="Liachko I."/>
            <person name="Sullivan S."/>
            <person name="Sone E.D."/>
            <person name="Koren S."/>
            <person name="Silverstein K.A.T."/>
            <person name="Beckman K.B."/>
            <person name="Gohl D.M."/>
        </authorList>
    </citation>
    <scope>NUCLEOTIDE SEQUENCE</scope>
    <source>
        <strain evidence="1">Duluth1</strain>
        <tissue evidence="1">Whole animal</tissue>
    </source>
</reference>
<reference evidence="1" key="2">
    <citation type="submission" date="2020-11" db="EMBL/GenBank/DDBJ databases">
        <authorList>
            <person name="McCartney M.A."/>
            <person name="Auch B."/>
            <person name="Kono T."/>
            <person name="Mallez S."/>
            <person name="Becker A."/>
            <person name="Gohl D.M."/>
            <person name="Silverstein K.A.T."/>
            <person name="Koren S."/>
            <person name="Bechman K.B."/>
            <person name="Herman A."/>
            <person name="Abrahante J.E."/>
            <person name="Garbe J."/>
        </authorList>
    </citation>
    <scope>NUCLEOTIDE SEQUENCE</scope>
    <source>
        <strain evidence="1">Duluth1</strain>
        <tissue evidence="1">Whole animal</tissue>
    </source>
</reference>
<organism evidence="1 2">
    <name type="scientific">Dreissena polymorpha</name>
    <name type="common">Zebra mussel</name>
    <name type="synonym">Mytilus polymorpha</name>
    <dbReference type="NCBI Taxonomy" id="45954"/>
    <lineage>
        <taxon>Eukaryota</taxon>
        <taxon>Metazoa</taxon>
        <taxon>Spiralia</taxon>
        <taxon>Lophotrochozoa</taxon>
        <taxon>Mollusca</taxon>
        <taxon>Bivalvia</taxon>
        <taxon>Autobranchia</taxon>
        <taxon>Heteroconchia</taxon>
        <taxon>Euheterodonta</taxon>
        <taxon>Imparidentia</taxon>
        <taxon>Neoheterodontei</taxon>
        <taxon>Myida</taxon>
        <taxon>Dreissenoidea</taxon>
        <taxon>Dreissenidae</taxon>
        <taxon>Dreissena</taxon>
    </lineage>
</organism>
<dbReference type="AlphaFoldDB" id="A0A9D3YXY7"/>
<name>A0A9D3YXY7_DREPO</name>
<dbReference type="Proteomes" id="UP000828390">
    <property type="component" value="Unassembled WGS sequence"/>
</dbReference>
<proteinExistence type="predicted"/>
<dbReference type="EMBL" id="JAIWYP010000014">
    <property type="protein sequence ID" value="KAH3709168.1"/>
    <property type="molecule type" value="Genomic_DNA"/>
</dbReference>
<gene>
    <name evidence="1" type="ORF">DPMN_068630</name>
</gene>
<evidence type="ECO:0000313" key="1">
    <source>
        <dbReference type="EMBL" id="KAH3709168.1"/>
    </source>
</evidence>
<evidence type="ECO:0000313" key="2">
    <source>
        <dbReference type="Proteomes" id="UP000828390"/>
    </source>
</evidence>
<comment type="caution">
    <text evidence="1">The sequence shown here is derived from an EMBL/GenBank/DDBJ whole genome shotgun (WGS) entry which is preliminary data.</text>
</comment>
<accession>A0A9D3YXY7</accession>